<proteinExistence type="inferred from homology"/>
<evidence type="ECO:0000256" key="2">
    <source>
        <dbReference type="ARBA" id="ARBA00022723"/>
    </source>
</evidence>
<dbReference type="PRINTS" id="PR00116">
    <property type="entry name" value="ARGINASE"/>
</dbReference>
<keyword evidence="7" id="KW-1185">Reference proteome</keyword>
<evidence type="ECO:0000256" key="5">
    <source>
        <dbReference type="RuleBase" id="RU003684"/>
    </source>
</evidence>
<keyword evidence="2 4" id="KW-0479">Metal-binding</keyword>
<dbReference type="InterPro" id="IPR023696">
    <property type="entry name" value="Ureohydrolase_dom_sf"/>
</dbReference>
<accession>A0A9N9QCT3</accession>
<keyword evidence="3 5" id="KW-0378">Hydrolase</keyword>
<dbReference type="EMBL" id="CAJVRM010000726">
    <property type="protein sequence ID" value="CAG8983474.1"/>
    <property type="molecule type" value="Genomic_DNA"/>
</dbReference>
<dbReference type="PANTHER" id="PTHR11358">
    <property type="entry name" value="ARGINASE/AGMATINASE"/>
    <property type="match status" value="1"/>
</dbReference>
<dbReference type="CDD" id="cd11592">
    <property type="entry name" value="Agmatinase_PAH"/>
    <property type="match status" value="1"/>
</dbReference>
<dbReference type="PROSITE" id="PS01053">
    <property type="entry name" value="ARGINASE_1"/>
    <property type="match status" value="1"/>
</dbReference>
<comment type="caution">
    <text evidence="6">The sequence shown here is derived from an EMBL/GenBank/DDBJ whole genome shotgun (WGS) entry which is preliminary data.</text>
</comment>
<dbReference type="PROSITE" id="PS51409">
    <property type="entry name" value="ARGINASE_2"/>
    <property type="match status" value="1"/>
</dbReference>
<organism evidence="6 7">
    <name type="scientific">Hymenoscyphus albidus</name>
    <dbReference type="NCBI Taxonomy" id="595503"/>
    <lineage>
        <taxon>Eukaryota</taxon>
        <taxon>Fungi</taxon>
        <taxon>Dikarya</taxon>
        <taxon>Ascomycota</taxon>
        <taxon>Pezizomycotina</taxon>
        <taxon>Leotiomycetes</taxon>
        <taxon>Helotiales</taxon>
        <taxon>Helotiaceae</taxon>
        <taxon>Hymenoscyphus</taxon>
    </lineage>
</organism>
<keyword evidence="4" id="KW-0464">Manganese</keyword>
<name>A0A9N9QCT3_9HELO</name>
<feature type="binding site" evidence="4">
    <location>
        <position position="208"/>
    </location>
    <ligand>
        <name>Mn(2+)</name>
        <dbReference type="ChEBI" id="CHEBI:29035"/>
        <label>1</label>
    </ligand>
</feature>
<dbReference type="Gene3D" id="3.40.800.10">
    <property type="entry name" value="Ureohydrolase domain"/>
    <property type="match status" value="1"/>
</dbReference>
<dbReference type="InterPro" id="IPR006035">
    <property type="entry name" value="Ureohydrolase"/>
</dbReference>
<gene>
    <name evidence="6" type="ORF">HYALB_00000643</name>
</gene>
<feature type="binding site" evidence="4">
    <location>
        <position position="307"/>
    </location>
    <ligand>
        <name>Mn(2+)</name>
        <dbReference type="ChEBI" id="CHEBI:29035"/>
        <label>1</label>
    </ligand>
</feature>
<evidence type="ECO:0000313" key="6">
    <source>
        <dbReference type="EMBL" id="CAG8983474.1"/>
    </source>
</evidence>
<feature type="binding site" evidence="4">
    <location>
        <position position="206"/>
    </location>
    <ligand>
        <name>Mn(2+)</name>
        <dbReference type="ChEBI" id="CHEBI:29035"/>
        <label>1</label>
    </ligand>
</feature>
<dbReference type="PIRSF" id="PIRSF036979">
    <property type="entry name" value="Arginase"/>
    <property type="match status" value="1"/>
</dbReference>
<dbReference type="GO" id="GO:0033389">
    <property type="term" value="P:putrescine biosynthetic process from arginine, via agmatine"/>
    <property type="evidence" value="ECO:0007669"/>
    <property type="project" value="TreeGrafter"/>
</dbReference>
<evidence type="ECO:0000313" key="7">
    <source>
        <dbReference type="Proteomes" id="UP000701801"/>
    </source>
</evidence>
<dbReference type="OrthoDB" id="288726at2759"/>
<feature type="binding site" evidence="4">
    <location>
        <position position="180"/>
    </location>
    <ligand>
        <name>Mn(2+)</name>
        <dbReference type="ChEBI" id="CHEBI:29035"/>
        <label>1</label>
    </ligand>
</feature>
<dbReference type="GO" id="GO:0046872">
    <property type="term" value="F:metal ion binding"/>
    <property type="evidence" value="ECO:0007669"/>
    <property type="project" value="UniProtKB-KW"/>
</dbReference>
<sequence>MCVVIRNLQAVGAALTALPFLISLVRCTSEVDLERRWGNDWAFSGVSTFNHLPYTRCLVNRTQEFDIAIIGVPFDSLTTYRSGESLFFGYWTAELIPKGAREGPKAIRYASGRSFNPRLNFNPYESWARVVDCGDIPVIPNDPVLALQQMEEGFVELLSHETPKDSPWKLPHLVLLGGDHSIVLPMLRALKYILGEPVALLHFDAHIDTLAPDSYPRHFWKSEPSKINHGTVFWHAIQEGLLLPGHLVHAGVHGRISGLHDFTSDDSQGFKRISAEEIDDLGVGAIIENIYSTIGPNVPVYVSIDIDVLDPAFAPGTGAPETGGWSSRELMKVMTVLSKLNVIGADIVEVAPSYDSQGGDTAFAAANLAYEVISMMVSNVLEDTSVKEVVGRQPTETCKLEL</sequence>
<dbReference type="PANTHER" id="PTHR11358:SF26">
    <property type="entry name" value="GUANIDINO ACID HYDROLASE, MITOCHONDRIAL"/>
    <property type="match status" value="1"/>
</dbReference>
<comment type="cofactor">
    <cofactor evidence="4">
        <name>Mn(2+)</name>
        <dbReference type="ChEBI" id="CHEBI:29035"/>
    </cofactor>
    <text evidence="4">Binds 2 manganese ions per subunit.</text>
</comment>
<evidence type="ECO:0000256" key="1">
    <source>
        <dbReference type="ARBA" id="ARBA00009227"/>
    </source>
</evidence>
<evidence type="ECO:0000256" key="4">
    <source>
        <dbReference type="PIRSR" id="PIRSR036979-1"/>
    </source>
</evidence>
<evidence type="ECO:0000256" key="3">
    <source>
        <dbReference type="ARBA" id="ARBA00022801"/>
    </source>
</evidence>
<feature type="binding site" evidence="4">
    <location>
        <position position="305"/>
    </location>
    <ligand>
        <name>Mn(2+)</name>
        <dbReference type="ChEBI" id="CHEBI:29035"/>
        <label>1</label>
    </ligand>
</feature>
<dbReference type="Pfam" id="PF00491">
    <property type="entry name" value="Arginase"/>
    <property type="match status" value="1"/>
</dbReference>
<dbReference type="AlphaFoldDB" id="A0A9N9QCT3"/>
<protein>
    <recommendedName>
        <fullName evidence="8">Agmatinase</fullName>
    </recommendedName>
</protein>
<dbReference type="SUPFAM" id="SSF52768">
    <property type="entry name" value="Arginase/deacetylase"/>
    <property type="match status" value="1"/>
</dbReference>
<dbReference type="Proteomes" id="UP000701801">
    <property type="component" value="Unassembled WGS sequence"/>
</dbReference>
<reference evidence="6" key="1">
    <citation type="submission" date="2021-07" db="EMBL/GenBank/DDBJ databases">
        <authorList>
            <person name="Durling M."/>
        </authorList>
    </citation>
    <scope>NUCLEOTIDE SEQUENCE</scope>
</reference>
<evidence type="ECO:0008006" key="8">
    <source>
        <dbReference type="Google" id="ProtNLM"/>
    </source>
</evidence>
<dbReference type="InterPro" id="IPR020855">
    <property type="entry name" value="Ureohydrolase_Mn_BS"/>
</dbReference>
<feature type="binding site" evidence="4">
    <location>
        <position position="204"/>
    </location>
    <ligand>
        <name>Mn(2+)</name>
        <dbReference type="ChEBI" id="CHEBI:29035"/>
        <label>1</label>
    </ligand>
</feature>
<dbReference type="GO" id="GO:0008783">
    <property type="term" value="F:agmatinase activity"/>
    <property type="evidence" value="ECO:0007669"/>
    <property type="project" value="TreeGrafter"/>
</dbReference>
<comment type="similarity">
    <text evidence="1">Belongs to the arginase family. Agmatinase subfamily.</text>
</comment>